<gene>
    <name evidence="4" type="ORF">JMN37_06170</name>
</gene>
<dbReference type="RefSeq" id="WP_071573544.1">
    <property type="nucleotide sequence ID" value="NZ_JAEUWV010000006.1"/>
</dbReference>
<dbReference type="PROSITE" id="PS50297">
    <property type="entry name" value="ANK_REP_REGION"/>
    <property type="match status" value="1"/>
</dbReference>
<evidence type="ECO:0000256" key="1">
    <source>
        <dbReference type="ARBA" id="ARBA00022737"/>
    </source>
</evidence>
<dbReference type="AlphaFoldDB" id="A0AAW5HUA2"/>
<keyword evidence="1" id="KW-0677">Repeat</keyword>
<proteinExistence type="predicted"/>
<feature type="repeat" description="ANK" evidence="3">
    <location>
        <begin position="46"/>
        <end position="78"/>
    </location>
</feature>
<dbReference type="EMBL" id="JAEUWV010000006">
    <property type="protein sequence ID" value="MCO6394560.1"/>
    <property type="molecule type" value="Genomic_DNA"/>
</dbReference>
<dbReference type="SUPFAM" id="SSF48403">
    <property type="entry name" value="Ankyrin repeat"/>
    <property type="match status" value="1"/>
</dbReference>
<dbReference type="Gene3D" id="1.25.40.20">
    <property type="entry name" value="Ankyrin repeat-containing domain"/>
    <property type="match status" value="1"/>
</dbReference>
<evidence type="ECO:0000313" key="4">
    <source>
        <dbReference type="EMBL" id="MCO6394560.1"/>
    </source>
</evidence>
<evidence type="ECO:0000256" key="2">
    <source>
        <dbReference type="ARBA" id="ARBA00023043"/>
    </source>
</evidence>
<keyword evidence="5" id="KW-1185">Reference proteome</keyword>
<dbReference type="Pfam" id="PF12796">
    <property type="entry name" value="Ank_2"/>
    <property type="match status" value="1"/>
</dbReference>
<keyword evidence="2 3" id="KW-0040">ANK repeat</keyword>
<dbReference type="Proteomes" id="UP001205920">
    <property type="component" value="Unassembled WGS sequence"/>
</dbReference>
<protein>
    <submittedName>
        <fullName evidence="4">Ankyrin repeat domain-containing protein</fullName>
    </submittedName>
</protein>
<dbReference type="PROSITE" id="PS50088">
    <property type="entry name" value="ANK_REPEAT"/>
    <property type="match status" value="1"/>
</dbReference>
<accession>A0AAW5HUA2</accession>
<reference evidence="4 5" key="1">
    <citation type="submission" date="2021-01" db="EMBL/GenBank/DDBJ databases">
        <title>Identification and Characterization of Corynebacterium sp.</title>
        <authorList>
            <person name="Luo Q."/>
            <person name="Qu P."/>
            <person name="Chen Q."/>
        </authorList>
    </citation>
    <scope>NUCLEOTIDE SEQUENCE [LARGE SCALE GENOMIC DNA]</scope>
    <source>
        <strain evidence="4 5">MC-18</strain>
    </source>
</reference>
<dbReference type="SMART" id="SM00248">
    <property type="entry name" value="ANK"/>
    <property type="match status" value="2"/>
</dbReference>
<dbReference type="InterPro" id="IPR036770">
    <property type="entry name" value="Ankyrin_rpt-contain_sf"/>
</dbReference>
<evidence type="ECO:0000256" key="3">
    <source>
        <dbReference type="PROSITE-ProRule" id="PRU00023"/>
    </source>
</evidence>
<organism evidence="4 5">
    <name type="scientific">Corynebacterium lipophilum</name>
    <dbReference type="NCBI Taxonomy" id="2804918"/>
    <lineage>
        <taxon>Bacteria</taxon>
        <taxon>Bacillati</taxon>
        <taxon>Actinomycetota</taxon>
        <taxon>Actinomycetes</taxon>
        <taxon>Mycobacteriales</taxon>
        <taxon>Corynebacteriaceae</taxon>
        <taxon>Corynebacterium</taxon>
    </lineage>
</organism>
<dbReference type="InterPro" id="IPR002110">
    <property type="entry name" value="Ankyrin_rpt"/>
</dbReference>
<comment type="caution">
    <text evidence="4">The sequence shown here is derived from an EMBL/GenBank/DDBJ whole genome shotgun (WGS) entry which is preliminary data.</text>
</comment>
<sequence>MTQQPNEIPEDVQAFAARLFQMARDGEATLLDYVDQGVDVNLANQDGNSLLMLASYSGHLALTEGLIARGADVNALNARGQSPLAGTIFKKEDDIARALINAGADATIGTPSAIDTASMFGREDLIDLLKGTQR</sequence>
<evidence type="ECO:0000313" key="5">
    <source>
        <dbReference type="Proteomes" id="UP001205920"/>
    </source>
</evidence>
<dbReference type="PANTHER" id="PTHR24171">
    <property type="entry name" value="ANKYRIN REPEAT DOMAIN-CONTAINING PROTEIN 39-RELATED"/>
    <property type="match status" value="1"/>
</dbReference>
<name>A0AAW5HUA2_9CORY</name>